<dbReference type="Pfam" id="PF00560">
    <property type="entry name" value="LRR_1"/>
    <property type="match status" value="1"/>
</dbReference>
<dbReference type="Gene3D" id="3.80.10.10">
    <property type="entry name" value="Ribonuclease Inhibitor"/>
    <property type="match status" value="1"/>
</dbReference>
<evidence type="ECO:0000256" key="6">
    <source>
        <dbReference type="ARBA" id="ARBA00022729"/>
    </source>
</evidence>
<dbReference type="InterPro" id="IPR001611">
    <property type="entry name" value="Leu-rich_rpt"/>
</dbReference>
<keyword evidence="6" id="KW-0732">Signal</keyword>
<keyword evidence="9" id="KW-0472">Membrane</keyword>
<keyword evidence="3" id="KW-1003">Cell membrane</keyword>
<keyword evidence="10" id="KW-0675">Receptor</keyword>
<dbReference type="AlphaFoldDB" id="A0AAV2ER39"/>
<dbReference type="InterPro" id="IPR032675">
    <property type="entry name" value="LRR_dom_sf"/>
</dbReference>
<evidence type="ECO:0000256" key="2">
    <source>
        <dbReference type="ARBA" id="ARBA00009592"/>
    </source>
</evidence>
<dbReference type="PANTHER" id="PTHR48052:SF8">
    <property type="entry name" value="LRR RECEPTOR-LIKE SERINE_THREONINE-PROTEIN KINASE FLS2"/>
    <property type="match status" value="1"/>
</dbReference>
<evidence type="ECO:0000256" key="9">
    <source>
        <dbReference type="ARBA" id="ARBA00023136"/>
    </source>
</evidence>
<reference evidence="12 13" key="1">
    <citation type="submission" date="2024-04" db="EMBL/GenBank/DDBJ databases">
        <authorList>
            <person name="Fracassetti M."/>
        </authorList>
    </citation>
    <scope>NUCLEOTIDE SEQUENCE [LARGE SCALE GENOMIC DNA]</scope>
</reference>
<evidence type="ECO:0000256" key="1">
    <source>
        <dbReference type="ARBA" id="ARBA00004251"/>
    </source>
</evidence>
<evidence type="ECO:0000256" key="10">
    <source>
        <dbReference type="ARBA" id="ARBA00023170"/>
    </source>
</evidence>
<dbReference type="EMBL" id="OZ034818">
    <property type="protein sequence ID" value="CAL1387955.1"/>
    <property type="molecule type" value="Genomic_DNA"/>
</dbReference>
<dbReference type="Proteomes" id="UP001497516">
    <property type="component" value="Chromosome 5"/>
</dbReference>
<organism evidence="12 13">
    <name type="scientific">Linum trigynum</name>
    <dbReference type="NCBI Taxonomy" id="586398"/>
    <lineage>
        <taxon>Eukaryota</taxon>
        <taxon>Viridiplantae</taxon>
        <taxon>Streptophyta</taxon>
        <taxon>Embryophyta</taxon>
        <taxon>Tracheophyta</taxon>
        <taxon>Spermatophyta</taxon>
        <taxon>Magnoliopsida</taxon>
        <taxon>eudicotyledons</taxon>
        <taxon>Gunneridae</taxon>
        <taxon>Pentapetalae</taxon>
        <taxon>rosids</taxon>
        <taxon>fabids</taxon>
        <taxon>Malpighiales</taxon>
        <taxon>Linaceae</taxon>
        <taxon>Linum</taxon>
    </lineage>
</organism>
<keyword evidence="4" id="KW-0433">Leucine-rich repeat</keyword>
<comment type="subcellular location">
    <subcellularLocation>
        <location evidence="1">Cell membrane</location>
        <topology evidence="1">Single-pass type I membrane protein</topology>
    </subcellularLocation>
</comment>
<keyword evidence="7" id="KW-0677">Repeat</keyword>
<name>A0AAV2ER39_9ROSI</name>
<keyword evidence="13" id="KW-1185">Reference proteome</keyword>
<accession>A0AAV2ER39</accession>
<evidence type="ECO:0000313" key="12">
    <source>
        <dbReference type="EMBL" id="CAL1387955.1"/>
    </source>
</evidence>
<dbReference type="SUPFAM" id="SSF52058">
    <property type="entry name" value="L domain-like"/>
    <property type="match status" value="1"/>
</dbReference>
<keyword evidence="8" id="KW-1133">Transmembrane helix</keyword>
<evidence type="ECO:0000256" key="5">
    <source>
        <dbReference type="ARBA" id="ARBA00022692"/>
    </source>
</evidence>
<protein>
    <submittedName>
        <fullName evidence="12">Uncharacterized protein</fullName>
    </submittedName>
</protein>
<dbReference type="Pfam" id="PF13855">
    <property type="entry name" value="LRR_8"/>
    <property type="match status" value="1"/>
</dbReference>
<evidence type="ECO:0000256" key="7">
    <source>
        <dbReference type="ARBA" id="ARBA00022737"/>
    </source>
</evidence>
<comment type="similarity">
    <text evidence="2">Belongs to the RLP family.</text>
</comment>
<sequence>MTNASSLQSLDLSNNQLAFDLKEMRLPPGISSVQLRSNRITGSLSAILNNSSSKISFLEVLDVSMNMISGAIPDSVTGLTRLKRLDIARNRVSGSLPASLGKLADLQWIDVSVNLLTGKIPSSLLTVKNLRHANFRANRLCGEIPQGRPYNIFPASTYAHNLCLCGKPLPLFRGRESRYEPAIVLPR</sequence>
<dbReference type="GO" id="GO:0005886">
    <property type="term" value="C:plasma membrane"/>
    <property type="evidence" value="ECO:0007669"/>
    <property type="project" value="UniProtKB-SubCell"/>
</dbReference>
<keyword evidence="11" id="KW-0325">Glycoprotein</keyword>
<evidence type="ECO:0000256" key="4">
    <source>
        <dbReference type="ARBA" id="ARBA00022614"/>
    </source>
</evidence>
<proteinExistence type="inferred from homology"/>
<evidence type="ECO:0000313" key="13">
    <source>
        <dbReference type="Proteomes" id="UP001497516"/>
    </source>
</evidence>
<evidence type="ECO:0000256" key="11">
    <source>
        <dbReference type="ARBA" id="ARBA00023180"/>
    </source>
</evidence>
<evidence type="ECO:0000256" key="8">
    <source>
        <dbReference type="ARBA" id="ARBA00022989"/>
    </source>
</evidence>
<dbReference type="FunFam" id="3.80.10.10:FF:000383">
    <property type="entry name" value="Leucine-rich repeat receptor protein kinase EMS1"/>
    <property type="match status" value="1"/>
</dbReference>
<gene>
    <name evidence="12" type="ORF">LTRI10_LOCUS28907</name>
</gene>
<keyword evidence="5" id="KW-0812">Transmembrane</keyword>
<dbReference type="PANTHER" id="PTHR48052">
    <property type="entry name" value="UNNAMED PRODUCT"/>
    <property type="match status" value="1"/>
</dbReference>
<evidence type="ECO:0000256" key="3">
    <source>
        <dbReference type="ARBA" id="ARBA00022475"/>
    </source>
</evidence>